<dbReference type="InterPro" id="IPR045190">
    <property type="entry name" value="MCCB/AccD1-like"/>
</dbReference>
<comment type="caution">
    <text evidence="3">The sequence shown here is derived from an EMBL/GenBank/DDBJ whole genome shotgun (WGS) entry which is preliminary data.</text>
</comment>
<evidence type="ECO:0000259" key="1">
    <source>
        <dbReference type="PROSITE" id="PS50980"/>
    </source>
</evidence>
<protein>
    <submittedName>
        <fullName evidence="3">Carboxyl transferase domain-containing protein</fullName>
    </submittedName>
</protein>
<gene>
    <name evidence="3" type="ORF">WI372_08460</name>
</gene>
<dbReference type="RefSeq" id="WP_405276971.1">
    <property type="nucleotide sequence ID" value="NZ_JBBHLI010000004.1"/>
</dbReference>
<dbReference type="PROSITE" id="PS50989">
    <property type="entry name" value="COA_CT_CTER"/>
    <property type="match status" value="1"/>
</dbReference>
<dbReference type="InterPro" id="IPR011762">
    <property type="entry name" value="COA_CT_N"/>
</dbReference>
<feature type="domain" description="CoA carboxyltransferase N-terminal" evidence="1">
    <location>
        <begin position="8"/>
        <end position="265"/>
    </location>
</feature>
<dbReference type="PROSITE" id="PS50980">
    <property type="entry name" value="COA_CT_NTER"/>
    <property type="match status" value="1"/>
</dbReference>
<name>A0ABU9E904_9BACT</name>
<evidence type="ECO:0000313" key="3">
    <source>
        <dbReference type="EMBL" id="MEK9501006.1"/>
    </source>
</evidence>
<organism evidence="3 4">
    <name type="scientific">Gaopeijia maritima</name>
    <dbReference type="NCBI Taxonomy" id="3119007"/>
    <lineage>
        <taxon>Bacteria</taxon>
        <taxon>Pseudomonadati</taxon>
        <taxon>Gemmatimonadota</taxon>
        <taxon>Longimicrobiia</taxon>
        <taxon>Gaopeijiales</taxon>
        <taxon>Gaopeijiaceae</taxon>
        <taxon>Gaopeijia</taxon>
    </lineage>
</organism>
<dbReference type="Pfam" id="PF01039">
    <property type="entry name" value="Carboxyl_trans"/>
    <property type="match status" value="1"/>
</dbReference>
<dbReference type="InterPro" id="IPR034733">
    <property type="entry name" value="AcCoA_carboxyl_beta"/>
</dbReference>
<evidence type="ECO:0000313" key="4">
    <source>
        <dbReference type="Proteomes" id="UP001484239"/>
    </source>
</evidence>
<dbReference type="PANTHER" id="PTHR22855">
    <property type="entry name" value="ACETYL, PROPIONYL, PYRUVATE, AND GLUTACONYL CARBOXYLASE-RELATED"/>
    <property type="match status" value="1"/>
</dbReference>
<dbReference type="SUPFAM" id="SSF52096">
    <property type="entry name" value="ClpP/crotonase"/>
    <property type="match status" value="2"/>
</dbReference>
<dbReference type="InterPro" id="IPR011763">
    <property type="entry name" value="COA_CT_C"/>
</dbReference>
<dbReference type="EMBL" id="JBBHLI010000004">
    <property type="protein sequence ID" value="MEK9501006.1"/>
    <property type="molecule type" value="Genomic_DNA"/>
</dbReference>
<dbReference type="InterPro" id="IPR029045">
    <property type="entry name" value="ClpP/crotonase-like_dom_sf"/>
</dbReference>
<reference evidence="3 4" key="1">
    <citation type="submission" date="2024-02" db="EMBL/GenBank/DDBJ databases">
        <title>A novel Gemmatimonadota bacterium.</title>
        <authorList>
            <person name="Du Z.-J."/>
            <person name="Ye Y.-Q."/>
        </authorList>
    </citation>
    <scope>NUCLEOTIDE SEQUENCE [LARGE SCALE GENOMIC DNA]</scope>
    <source>
        <strain evidence="3 4">DH-20</strain>
    </source>
</reference>
<feature type="domain" description="CoA carboxyltransferase C-terminal" evidence="2">
    <location>
        <begin position="270"/>
        <end position="523"/>
    </location>
</feature>
<dbReference type="Gene3D" id="3.90.226.10">
    <property type="entry name" value="2-enoyl-CoA Hydratase, Chain A, domain 1"/>
    <property type="match status" value="2"/>
</dbReference>
<keyword evidence="4" id="KW-1185">Reference proteome</keyword>
<accession>A0ABU9E904</accession>
<evidence type="ECO:0000259" key="2">
    <source>
        <dbReference type="PROSITE" id="PS50989"/>
    </source>
</evidence>
<dbReference type="PANTHER" id="PTHR22855:SF13">
    <property type="entry name" value="METHYLCROTONOYL-COA CARBOXYLASE BETA CHAIN, MITOCHONDRIAL"/>
    <property type="match status" value="1"/>
</dbReference>
<dbReference type="GO" id="GO:0016740">
    <property type="term" value="F:transferase activity"/>
    <property type="evidence" value="ECO:0007669"/>
    <property type="project" value="UniProtKB-KW"/>
</dbReference>
<sequence length="544" mass="58605">MEEKERRLDTLVAELEALRSTLRMGGGERRIARQHAQGKLTARERVEALLDPGEPFVEVGLLVAHDRYDGQAPAAGVITGVGRVEGREVVVVANDATVKAGSWWPETITKILRAQEIAMRCRIPIIYLVDSAGVNLPYQGGVFPGQYGAARIFYYNSVMRRYLKVPQLAAVMGPCIAGGAYLPALSDVILMVEGTSFMGLGGPNLVKGATGQTVGQEELGGARVHTEVSGVAHYSVPDDATCVKRLRQLVSELPAARAIEPSGPGTAPTREASELAAILPDNHRQPYDMKAVLDVVLDGEGLDEFQPEYAGEMICGTGFIAGHPVGVIANRRTMVKDNREGPPRFGGIVYTESARKVAFFIETMNRRGTPLLFVQDVSGFMVGPQEEHAGIIRAGAEFVEAMATAAVPKLVLTINHASGAGYYAMAGQGFDPDFILSLPTGRMGVMEGESAVVALFSGQLERLKAEGKVPDEDLRTRMDEVRDDYERQLDARFAGARGFVDEVVTPAELRPALELLLRAALHNRGPHLGAFHLGSFDGERPAHG</sequence>
<keyword evidence="3" id="KW-0808">Transferase</keyword>
<dbReference type="Proteomes" id="UP001484239">
    <property type="component" value="Unassembled WGS sequence"/>
</dbReference>
<proteinExistence type="predicted"/>